<dbReference type="GO" id="GO:0070042">
    <property type="term" value="F:rRNA (uridine-N3-)-methyltransferase activity"/>
    <property type="evidence" value="ECO:0007669"/>
    <property type="project" value="InterPro"/>
</dbReference>
<evidence type="ECO:0000313" key="2">
    <source>
        <dbReference type="EMBL" id="GBM16477.1"/>
    </source>
</evidence>
<dbReference type="Pfam" id="PF10354">
    <property type="entry name" value="BMT5-like"/>
    <property type="match status" value="1"/>
</dbReference>
<dbReference type="Proteomes" id="UP000499080">
    <property type="component" value="Unassembled WGS sequence"/>
</dbReference>
<evidence type="ECO:0000313" key="3">
    <source>
        <dbReference type="Proteomes" id="UP000499080"/>
    </source>
</evidence>
<dbReference type="InterPro" id="IPR019446">
    <property type="entry name" value="BMT5-like"/>
</dbReference>
<name>A0A4Y2DJX9_ARAVE</name>
<protein>
    <recommendedName>
        <fullName evidence="1">25S rRNA (uridine-N(3))-methyltransferase BMT5-like domain-containing protein</fullName>
    </recommendedName>
</protein>
<feature type="domain" description="25S rRNA (uridine-N(3))-methyltransferase BMT5-like" evidence="1">
    <location>
        <begin position="6"/>
        <end position="120"/>
    </location>
</feature>
<evidence type="ECO:0000259" key="1">
    <source>
        <dbReference type="Pfam" id="PF10354"/>
    </source>
</evidence>
<gene>
    <name evidence="2" type="ORF">AVEN_94960_1</name>
</gene>
<sequence>MKHYTLFVGEGNFSFSASYIQNLEHSKCHEQVIATALISRCLNSEEKSNIQFIEDHGGTVHTNVDATKLEHHPIISRYLFSKIYFYFPHVPKKMNIKENRKLVENFFISNTTVTTPDKLFIDVPRNYVIRKKWCKAMKRDPKLNPELSASSIRHVCRDHFDVSY</sequence>
<dbReference type="EMBL" id="BGPR01000374">
    <property type="protein sequence ID" value="GBM16477.1"/>
    <property type="molecule type" value="Genomic_DNA"/>
</dbReference>
<organism evidence="2 3">
    <name type="scientific">Araneus ventricosus</name>
    <name type="common">Orbweaver spider</name>
    <name type="synonym">Epeira ventricosa</name>
    <dbReference type="NCBI Taxonomy" id="182803"/>
    <lineage>
        <taxon>Eukaryota</taxon>
        <taxon>Metazoa</taxon>
        <taxon>Ecdysozoa</taxon>
        <taxon>Arthropoda</taxon>
        <taxon>Chelicerata</taxon>
        <taxon>Arachnida</taxon>
        <taxon>Araneae</taxon>
        <taxon>Araneomorphae</taxon>
        <taxon>Entelegynae</taxon>
        <taxon>Araneoidea</taxon>
        <taxon>Araneidae</taxon>
        <taxon>Araneus</taxon>
    </lineage>
</organism>
<comment type="caution">
    <text evidence="2">The sequence shown here is derived from an EMBL/GenBank/DDBJ whole genome shotgun (WGS) entry which is preliminary data.</text>
</comment>
<dbReference type="GO" id="GO:0070475">
    <property type="term" value="P:rRNA base methylation"/>
    <property type="evidence" value="ECO:0007669"/>
    <property type="project" value="InterPro"/>
</dbReference>
<dbReference type="SUPFAM" id="SSF57716">
    <property type="entry name" value="Glucocorticoid receptor-like (DNA-binding domain)"/>
    <property type="match status" value="1"/>
</dbReference>
<dbReference type="AlphaFoldDB" id="A0A4Y2DJX9"/>
<dbReference type="OrthoDB" id="6434668at2759"/>
<accession>A0A4Y2DJX9</accession>
<reference evidence="2 3" key="1">
    <citation type="journal article" date="2019" name="Sci. Rep.">
        <title>Orb-weaving spider Araneus ventricosus genome elucidates the spidroin gene catalogue.</title>
        <authorList>
            <person name="Kono N."/>
            <person name="Nakamura H."/>
            <person name="Ohtoshi R."/>
            <person name="Moran D.A.P."/>
            <person name="Shinohara A."/>
            <person name="Yoshida Y."/>
            <person name="Fujiwara M."/>
            <person name="Mori M."/>
            <person name="Tomita M."/>
            <person name="Arakawa K."/>
        </authorList>
    </citation>
    <scope>NUCLEOTIDE SEQUENCE [LARGE SCALE GENOMIC DNA]</scope>
</reference>
<keyword evidence="3" id="KW-1185">Reference proteome</keyword>
<proteinExistence type="predicted"/>